<sequence length="48" mass="5382">MWNPSPYISSAPSYPTYFCAFSVNHVAISPLLLCVNQCPLILLQIYCC</sequence>
<dbReference type="AlphaFoldDB" id="A0A0F7WUL4"/>
<organism evidence="1">
    <name type="scientific">Chlamydia pneumoniae</name>
    <name type="common">Chlamydophila pneumoniae</name>
    <dbReference type="NCBI Taxonomy" id="83558"/>
    <lineage>
        <taxon>Bacteria</taxon>
        <taxon>Pseudomonadati</taxon>
        <taxon>Chlamydiota</taxon>
        <taxon>Chlamydiia</taxon>
        <taxon>Chlamydiales</taxon>
        <taxon>Chlamydiaceae</taxon>
        <taxon>Chlamydia/Chlamydophila group</taxon>
        <taxon>Chlamydia</taxon>
    </lineage>
</organism>
<reference evidence="1" key="1">
    <citation type="submission" date="2015-05" db="EMBL/GenBank/DDBJ databases">
        <authorList>
            <person name="Rattei Thomas"/>
        </authorList>
    </citation>
    <scope>NUCLEOTIDE SEQUENCE</scope>
    <source>
        <strain evidence="1">GiD</strain>
        <strain evidence="2">YK41</strain>
    </source>
</reference>
<evidence type="ECO:0000313" key="2">
    <source>
        <dbReference type="EMBL" id="CRI72688.1"/>
    </source>
</evidence>
<evidence type="ECO:0000313" key="1">
    <source>
        <dbReference type="EMBL" id="CRI41053.1"/>
    </source>
</evidence>
<proteinExistence type="predicted"/>
<gene>
    <name evidence="1" type="ORF">BN1224_GiD_A_00540</name>
    <name evidence="2" type="ORF">BN1224_YK41_AC_00100</name>
</gene>
<accession>A0A0F7WUL4</accession>
<dbReference type="EMBL" id="LN849012">
    <property type="protein sequence ID" value="CRI72688.1"/>
    <property type="molecule type" value="Genomic_DNA"/>
</dbReference>
<protein>
    <submittedName>
        <fullName evidence="1">Uncharacterized protein</fullName>
    </submittedName>
</protein>
<dbReference type="EMBL" id="LN847008">
    <property type="protein sequence ID" value="CRI41053.1"/>
    <property type="molecule type" value="Genomic_DNA"/>
</dbReference>
<name>A0A0F7WUL4_CHLPN</name>